<accession>A0A0N9NG96</accession>
<name>A0A0N9NG96_9ACTN</name>
<evidence type="ECO:0000259" key="1">
    <source>
        <dbReference type="PROSITE" id="PS51186"/>
    </source>
</evidence>
<dbReference type="InterPro" id="IPR053144">
    <property type="entry name" value="Acetyltransferase_Butenolide"/>
</dbReference>
<feature type="domain" description="N-acetyltransferase" evidence="1">
    <location>
        <begin position="16"/>
        <end position="154"/>
    </location>
</feature>
<dbReference type="SUPFAM" id="SSF55729">
    <property type="entry name" value="Acyl-CoA N-acyltransferases (Nat)"/>
    <property type="match status" value="1"/>
</dbReference>
<dbReference type="PROSITE" id="PS51186">
    <property type="entry name" value="GNAT"/>
    <property type="match status" value="1"/>
</dbReference>
<dbReference type="Gene3D" id="3.40.630.30">
    <property type="match status" value="1"/>
</dbReference>
<sequence length="154" mass="17506">MTTPPPPPVPVDDRFEFFDDRARLDYDAVVEFLTHHVYWGKWRSRADIRNAIDGSWRVVGAIDTATGDLVAFARAISDGVTVAYLADVFVVPSARGHSLGKKLVDEMIERGPGVHFRWLLHTDDAHGLYRQFGFVDPDETVLERRRIRPIPPRP</sequence>
<proteinExistence type="predicted"/>
<dbReference type="CDD" id="cd04301">
    <property type="entry name" value="NAT_SF"/>
    <property type="match status" value="1"/>
</dbReference>
<dbReference type="InterPro" id="IPR016181">
    <property type="entry name" value="Acyl_CoA_acyltransferase"/>
</dbReference>
<gene>
    <name evidence="2" type="ORF">ACH46_07070</name>
</gene>
<dbReference type="EMBL" id="CP011853">
    <property type="protein sequence ID" value="ALG86688.1"/>
    <property type="molecule type" value="Genomic_DNA"/>
</dbReference>
<evidence type="ECO:0000313" key="2">
    <source>
        <dbReference type="EMBL" id="ALG86688.1"/>
    </source>
</evidence>
<protein>
    <submittedName>
        <fullName evidence="2">GNAT family acetyltransferase</fullName>
    </submittedName>
</protein>
<keyword evidence="2" id="KW-0808">Transferase</keyword>
<dbReference type="OrthoDB" id="3216107at2"/>
<dbReference type="STRING" id="1136941.ACH46_07070"/>
<keyword evidence="3" id="KW-1185">Reference proteome</keyword>
<dbReference type="Proteomes" id="UP000063789">
    <property type="component" value="Chromosome"/>
</dbReference>
<reference evidence="3" key="1">
    <citation type="submission" date="2015-06" db="EMBL/GenBank/DDBJ databases">
        <title>Complete genome sequence and metabolic analysis of phthalate degradation pathway in Gordonia sp. QH-11.</title>
        <authorList>
            <person name="Jin D."/>
            <person name="Kong X."/>
            <person name="Bai Z."/>
        </authorList>
    </citation>
    <scope>NUCLEOTIDE SEQUENCE [LARGE SCALE GENOMIC DNA]</scope>
    <source>
        <strain evidence="3">QH-11</strain>
    </source>
</reference>
<dbReference type="Pfam" id="PF00583">
    <property type="entry name" value="Acetyltransf_1"/>
    <property type="match status" value="1"/>
</dbReference>
<dbReference type="GO" id="GO:0016747">
    <property type="term" value="F:acyltransferase activity, transferring groups other than amino-acyl groups"/>
    <property type="evidence" value="ECO:0007669"/>
    <property type="project" value="InterPro"/>
</dbReference>
<dbReference type="PANTHER" id="PTHR43233">
    <property type="entry name" value="FAMILY N-ACETYLTRANSFERASE, PUTATIVE (AFU_ORTHOLOGUE AFUA_6G03350)-RELATED"/>
    <property type="match status" value="1"/>
</dbReference>
<dbReference type="KEGG" id="goq:ACH46_07070"/>
<dbReference type="PANTHER" id="PTHR43233:SF1">
    <property type="entry name" value="FAMILY N-ACETYLTRANSFERASE, PUTATIVE (AFU_ORTHOLOGUE AFUA_6G03350)-RELATED"/>
    <property type="match status" value="1"/>
</dbReference>
<evidence type="ECO:0000313" key="3">
    <source>
        <dbReference type="Proteomes" id="UP000063789"/>
    </source>
</evidence>
<dbReference type="InterPro" id="IPR000182">
    <property type="entry name" value="GNAT_dom"/>
</dbReference>
<dbReference type="AlphaFoldDB" id="A0A0N9NG96"/>
<organism evidence="2 3">
    <name type="scientific">Gordonia phthalatica</name>
    <dbReference type="NCBI Taxonomy" id="1136941"/>
    <lineage>
        <taxon>Bacteria</taxon>
        <taxon>Bacillati</taxon>
        <taxon>Actinomycetota</taxon>
        <taxon>Actinomycetes</taxon>
        <taxon>Mycobacteriales</taxon>
        <taxon>Gordoniaceae</taxon>
        <taxon>Gordonia</taxon>
    </lineage>
</organism>
<dbReference type="PATRIC" id="fig|1136941.3.peg.1449"/>
<reference evidence="2 3" key="2">
    <citation type="journal article" date="2017" name="Int. J. Syst. Evol. Microbiol.">
        <title>Gordonia phthalatica sp. nov., a di-n-butyl phthalate-degrading bacterium isolated from activated sludge.</title>
        <authorList>
            <person name="Jin D."/>
            <person name="Kong X."/>
            <person name="Jia M."/>
            <person name="Yu X."/>
            <person name="Wang X."/>
            <person name="Zhuang X."/>
            <person name="Deng Y."/>
            <person name="Bai Z."/>
        </authorList>
    </citation>
    <scope>NUCLEOTIDE SEQUENCE [LARGE SCALE GENOMIC DNA]</scope>
    <source>
        <strain evidence="2 3">QH-11</strain>
    </source>
</reference>
<dbReference type="RefSeq" id="WP_082399883.1">
    <property type="nucleotide sequence ID" value="NZ_CP011853.1"/>
</dbReference>